<dbReference type="InterPro" id="IPR035093">
    <property type="entry name" value="RelE/ParE_toxin_dom_sf"/>
</dbReference>
<dbReference type="PANTHER" id="PTHR40266">
    <property type="entry name" value="TOXIN HIGB-1"/>
    <property type="match status" value="1"/>
</dbReference>
<dbReference type="SUPFAM" id="SSF143011">
    <property type="entry name" value="RelE-like"/>
    <property type="match status" value="1"/>
</dbReference>
<proteinExistence type="predicted"/>
<protein>
    <submittedName>
        <fullName evidence="1">Type II toxin-antitoxin system RelE/ParE family toxin</fullName>
    </submittedName>
</protein>
<sequence length="92" mass="10676">MIVSYRHKGLELYATRGDRSKLQQQHIPRIKLILTRLDAANAPDKMNEVGYHFHALKGDLKGFYSVRVSGNWRIIFRFVGENAADVDFVDYH</sequence>
<organism evidence="1 2">
    <name type="scientific">Dyadobacter sandarakinus</name>
    <dbReference type="NCBI Taxonomy" id="2747268"/>
    <lineage>
        <taxon>Bacteria</taxon>
        <taxon>Pseudomonadati</taxon>
        <taxon>Bacteroidota</taxon>
        <taxon>Cytophagia</taxon>
        <taxon>Cytophagales</taxon>
        <taxon>Spirosomataceae</taxon>
        <taxon>Dyadobacter</taxon>
    </lineage>
</organism>
<dbReference type="Pfam" id="PF05015">
    <property type="entry name" value="HigB-like_toxin"/>
    <property type="match status" value="1"/>
</dbReference>
<evidence type="ECO:0000313" key="2">
    <source>
        <dbReference type="Proteomes" id="UP000612680"/>
    </source>
</evidence>
<evidence type="ECO:0000313" key="1">
    <source>
        <dbReference type="EMBL" id="QRR00801.1"/>
    </source>
</evidence>
<name>A0ABX7I744_9BACT</name>
<accession>A0ABX7I744</accession>
<dbReference type="Gene3D" id="3.30.2310.20">
    <property type="entry name" value="RelE-like"/>
    <property type="match status" value="1"/>
</dbReference>
<dbReference type="RefSeq" id="WP_204662386.1">
    <property type="nucleotide sequence ID" value="NZ_CP056775.1"/>
</dbReference>
<dbReference type="PANTHER" id="PTHR40266:SF2">
    <property type="entry name" value="TOXIN HIGB-1"/>
    <property type="match status" value="1"/>
</dbReference>
<dbReference type="Proteomes" id="UP000612680">
    <property type="component" value="Chromosome"/>
</dbReference>
<reference evidence="1 2" key="1">
    <citation type="submission" date="2020-06" db="EMBL/GenBank/DDBJ databases">
        <title>Dyadobacter sandarakinus sp. nov., isolated from the soil of the Arctic Yellow River Station.</title>
        <authorList>
            <person name="Zhang Y."/>
            <person name="Peng F."/>
        </authorList>
    </citation>
    <scope>NUCLEOTIDE SEQUENCE [LARGE SCALE GENOMIC DNA]</scope>
    <source>
        <strain evidence="1 2">Q3-56</strain>
    </source>
</reference>
<keyword evidence="2" id="KW-1185">Reference proteome</keyword>
<gene>
    <name evidence="1" type="ORF">HWI92_07710</name>
</gene>
<dbReference type="InterPro" id="IPR007711">
    <property type="entry name" value="HigB-1"/>
</dbReference>
<dbReference type="EMBL" id="CP056775">
    <property type="protein sequence ID" value="QRR00801.1"/>
    <property type="molecule type" value="Genomic_DNA"/>
</dbReference>